<feature type="region of interest" description="Disordered" evidence="6">
    <location>
        <begin position="215"/>
        <end position="277"/>
    </location>
</feature>
<name>A0AAD9IW16_9ANNE</name>
<dbReference type="PRINTS" id="PR00405">
    <property type="entry name" value="REVINTRACTNG"/>
</dbReference>
<feature type="region of interest" description="Disordered" evidence="6">
    <location>
        <begin position="141"/>
        <end position="194"/>
    </location>
</feature>
<dbReference type="InterPro" id="IPR051718">
    <property type="entry name" value="ARF_GTPase-activating"/>
</dbReference>
<evidence type="ECO:0000313" key="8">
    <source>
        <dbReference type="EMBL" id="KAK2141618.1"/>
    </source>
</evidence>
<keyword evidence="1" id="KW-0343">GTPase activation</keyword>
<dbReference type="Pfam" id="PF01412">
    <property type="entry name" value="ArfGap"/>
    <property type="match status" value="1"/>
</dbReference>
<dbReference type="InterPro" id="IPR044732">
    <property type="entry name" value="ArfGAP_SMAP1-like"/>
</dbReference>
<evidence type="ECO:0000259" key="7">
    <source>
        <dbReference type="PROSITE" id="PS50115"/>
    </source>
</evidence>
<sequence length="464" mass="50096">MTTRQERDKNKGLQDRHQMILTQLLKDEDNKYCVDCDAKGPRWASWNIGIFLCIRCAGIHRNMGVHISKVKSVNLDTWTSEQIAMMQEMGNSRARAVYEANLPDNFRRPQTDSGLEAFIRAKYEHKKYIAQEWVPPQPKVQVYNDEMTKKEKKKPRSKPTSSVNLNNIPPSSGKSASSSNSKTETKTEKPASKQSAAEIDLLGLDAPAAVDTTSAASADPFGDFITGSSTAEDLTSSQGQCETPSDGGSSAPDGSTSNSLGDLNLLSESGSSQDKQKVTKESILALYGSSGSGTQMFGVPGNGGMYMPAQQQHAAQQPPQQQMWAAGPLPNGMMSGNAAMMNPQSGMGMMPLPPTPNLMCGGQQLCTAQPDTGDLMIVDPVVTVSCNHGSICSPVRQCNVQQPLWRGPHPPMPAMMVTPNVGQPVGAVPGQAMGGSKSDVLDECWWRSHANGTTTRLGDSWRYW</sequence>
<evidence type="ECO:0000256" key="2">
    <source>
        <dbReference type="ARBA" id="ARBA00022723"/>
    </source>
</evidence>
<accession>A0AAD9IW16</accession>
<dbReference type="PANTHER" id="PTHR45705">
    <property type="entry name" value="FI20236P1"/>
    <property type="match status" value="1"/>
</dbReference>
<comment type="caution">
    <text evidence="8">The sequence shown here is derived from an EMBL/GenBank/DDBJ whole genome shotgun (WGS) entry which is preliminary data.</text>
</comment>
<protein>
    <recommendedName>
        <fullName evidence="7">Arf-GAP domain-containing protein</fullName>
    </recommendedName>
</protein>
<dbReference type="Gene3D" id="1.10.220.150">
    <property type="entry name" value="Arf GTPase activating protein"/>
    <property type="match status" value="1"/>
</dbReference>
<dbReference type="EMBL" id="JAODUP010001068">
    <property type="protein sequence ID" value="KAK2141618.1"/>
    <property type="molecule type" value="Genomic_DNA"/>
</dbReference>
<reference evidence="8" key="1">
    <citation type="journal article" date="2023" name="Mol. Biol. Evol.">
        <title>Third-Generation Sequencing Reveals the Adaptive Role of the Epigenome in Three Deep-Sea Polychaetes.</title>
        <authorList>
            <person name="Perez M."/>
            <person name="Aroh O."/>
            <person name="Sun Y."/>
            <person name="Lan Y."/>
            <person name="Juniper S.K."/>
            <person name="Young C.R."/>
            <person name="Angers B."/>
            <person name="Qian P.Y."/>
        </authorList>
    </citation>
    <scope>NUCLEOTIDE SEQUENCE</scope>
    <source>
        <strain evidence="8">P08H-3</strain>
    </source>
</reference>
<dbReference type="PROSITE" id="PS50115">
    <property type="entry name" value="ARFGAP"/>
    <property type="match status" value="1"/>
</dbReference>
<evidence type="ECO:0000256" key="5">
    <source>
        <dbReference type="PROSITE-ProRule" id="PRU00288"/>
    </source>
</evidence>
<dbReference type="CDD" id="cd08839">
    <property type="entry name" value="ArfGap_SMAP"/>
    <property type="match status" value="1"/>
</dbReference>
<gene>
    <name evidence="8" type="ORF">LSH36_1068g00078</name>
</gene>
<dbReference type="GO" id="GO:0005096">
    <property type="term" value="F:GTPase activator activity"/>
    <property type="evidence" value="ECO:0007669"/>
    <property type="project" value="UniProtKB-KW"/>
</dbReference>
<dbReference type="GO" id="GO:0008270">
    <property type="term" value="F:zinc ion binding"/>
    <property type="evidence" value="ECO:0007669"/>
    <property type="project" value="UniProtKB-KW"/>
</dbReference>
<dbReference type="SMART" id="SM00105">
    <property type="entry name" value="ArfGap"/>
    <property type="match status" value="1"/>
</dbReference>
<dbReference type="FunFam" id="1.10.220.150:FF:000009">
    <property type="entry name" value="stromal membrane-associated protein 1 isoform X1"/>
    <property type="match status" value="1"/>
</dbReference>
<dbReference type="SUPFAM" id="SSF57863">
    <property type="entry name" value="ArfGap/RecO-like zinc finger"/>
    <property type="match status" value="1"/>
</dbReference>
<evidence type="ECO:0000313" key="9">
    <source>
        <dbReference type="Proteomes" id="UP001208570"/>
    </source>
</evidence>
<feature type="domain" description="Arf-GAP" evidence="7">
    <location>
        <begin position="18"/>
        <end position="141"/>
    </location>
</feature>
<dbReference type="InterPro" id="IPR001164">
    <property type="entry name" value="ArfGAP_dom"/>
</dbReference>
<feature type="compositionally biased region" description="Polar residues" evidence="6">
    <location>
        <begin position="258"/>
        <end position="273"/>
    </location>
</feature>
<keyword evidence="9" id="KW-1185">Reference proteome</keyword>
<evidence type="ECO:0000256" key="1">
    <source>
        <dbReference type="ARBA" id="ARBA00022468"/>
    </source>
</evidence>
<keyword evidence="4" id="KW-0862">Zinc</keyword>
<proteinExistence type="predicted"/>
<keyword evidence="3 5" id="KW-0863">Zinc-finger</keyword>
<dbReference type="InterPro" id="IPR038508">
    <property type="entry name" value="ArfGAP_dom_sf"/>
</dbReference>
<dbReference type="GO" id="GO:0005737">
    <property type="term" value="C:cytoplasm"/>
    <property type="evidence" value="ECO:0007669"/>
    <property type="project" value="TreeGrafter"/>
</dbReference>
<feature type="compositionally biased region" description="Polar residues" evidence="6">
    <location>
        <begin position="226"/>
        <end position="242"/>
    </location>
</feature>
<dbReference type="InterPro" id="IPR037278">
    <property type="entry name" value="ARFGAP/RecO"/>
</dbReference>
<evidence type="ECO:0000256" key="3">
    <source>
        <dbReference type="ARBA" id="ARBA00022771"/>
    </source>
</evidence>
<feature type="compositionally biased region" description="Low complexity" evidence="6">
    <location>
        <begin position="171"/>
        <end position="182"/>
    </location>
</feature>
<evidence type="ECO:0000256" key="6">
    <source>
        <dbReference type="SAM" id="MobiDB-lite"/>
    </source>
</evidence>
<feature type="compositionally biased region" description="Low complexity" evidence="6">
    <location>
        <begin position="243"/>
        <end position="257"/>
    </location>
</feature>
<dbReference type="Proteomes" id="UP001208570">
    <property type="component" value="Unassembled WGS sequence"/>
</dbReference>
<keyword evidence="2" id="KW-0479">Metal-binding</keyword>
<evidence type="ECO:0000256" key="4">
    <source>
        <dbReference type="ARBA" id="ARBA00022833"/>
    </source>
</evidence>
<dbReference type="PANTHER" id="PTHR45705:SF1">
    <property type="entry name" value="FI20236P1"/>
    <property type="match status" value="1"/>
</dbReference>
<organism evidence="8 9">
    <name type="scientific">Paralvinella palmiformis</name>
    <dbReference type="NCBI Taxonomy" id="53620"/>
    <lineage>
        <taxon>Eukaryota</taxon>
        <taxon>Metazoa</taxon>
        <taxon>Spiralia</taxon>
        <taxon>Lophotrochozoa</taxon>
        <taxon>Annelida</taxon>
        <taxon>Polychaeta</taxon>
        <taxon>Sedentaria</taxon>
        <taxon>Canalipalpata</taxon>
        <taxon>Terebellida</taxon>
        <taxon>Terebelliformia</taxon>
        <taxon>Alvinellidae</taxon>
        <taxon>Paralvinella</taxon>
    </lineage>
</organism>
<dbReference type="AlphaFoldDB" id="A0AAD9IW16"/>